<gene>
    <name evidence="1" type="ORF">GRQ65_02345</name>
</gene>
<keyword evidence="2" id="KW-1185">Reference proteome</keyword>
<evidence type="ECO:0000313" key="1">
    <source>
        <dbReference type="EMBL" id="MXG88386.1"/>
    </source>
</evidence>
<comment type="caution">
    <text evidence="1">The sequence shown here is derived from an EMBL/GenBank/DDBJ whole genome shotgun (WGS) entry which is preliminary data.</text>
</comment>
<dbReference type="SUPFAM" id="SSF160379">
    <property type="entry name" value="SP0830-like"/>
    <property type="match status" value="1"/>
</dbReference>
<proteinExistence type="predicted"/>
<protein>
    <submittedName>
        <fullName evidence="1">DUF1697 domain-containing protein</fullName>
    </submittedName>
</protein>
<organism evidence="1 2">
    <name type="scientific">Nocardioides flavescens</name>
    <dbReference type="NCBI Taxonomy" id="2691959"/>
    <lineage>
        <taxon>Bacteria</taxon>
        <taxon>Bacillati</taxon>
        <taxon>Actinomycetota</taxon>
        <taxon>Actinomycetes</taxon>
        <taxon>Propionibacteriales</taxon>
        <taxon>Nocardioidaceae</taxon>
        <taxon>Nocardioides</taxon>
    </lineage>
</organism>
<dbReference type="EMBL" id="WUEK01000001">
    <property type="protein sequence ID" value="MXG88386.1"/>
    <property type="molecule type" value="Genomic_DNA"/>
</dbReference>
<dbReference type="AlphaFoldDB" id="A0A6L7ES61"/>
<dbReference type="Pfam" id="PF08002">
    <property type="entry name" value="DUF1697"/>
    <property type="match status" value="1"/>
</dbReference>
<dbReference type="PANTHER" id="PTHR36439">
    <property type="entry name" value="BLL4334 PROTEIN"/>
    <property type="match status" value="1"/>
</dbReference>
<dbReference type="InterPro" id="IPR012545">
    <property type="entry name" value="DUF1697"/>
</dbReference>
<sequence length="178" mass="19212">MAVRIGFLRAINLGAKRKFPKDAVARSTEAAGFTGVATHLNTGNVRFETSMRSRTRIEAALEAAYEAEAGFEVPTVVFTPDELRAVAEEAGRLGRELGGEGRHYVSLLKDEPSAEAVRAVEARSSAGEVARVGGRAVHLLLGENYHEARLTNAVVERHLGVATNRNLTVICALVDKWC</sequence>
<reference evidence="1 2" key="1">
    <citation type="submission" date="2019-12" db="EMBL/GenBank/DDBJ databases">
        <authorList>
            <person name="Kun Z."/>
        </authorList>
    </citation>
    <scope>NUCLEOTIDE SEQUENCE [LARGE SCALE GENOMIC DNA]</scope>
    <source>
        <strain evidence="1 2">YIM 123512</strain>
    </source>
</reference>
<evidence type="ECO:0000313" key="2">
    <source>
        <dbReference type="Proteomes" id="UP000473325"/>
    </source>
</evidence>
<accession>A0A6L7ES61</accession>
<dbReference type="Proteomes" id="UP000473325">
    <property type="component" value="Unassembled WGS sequence"/>
</dbReference>
<name>A0A6L7ES61_9ACTN</name>
<dbReference type="PANTHER" id="PTHR36439:SF1">
    <property type="entry name" value="DUF1697 DOMAIN-CONTAINING PROTEIN"/>
    <property type="match status" value="1"/>
</dbReference>
<dbReference type="Gene3D" id="3.30.70.1280">
    <property type="entry name" value="SP0830-like domains"/>
    <property type="match status" value="1"/>
</dbReference>